<dbReference type="CDD" id="cd03801">
    <property type="entry name" value="GT4_PimA-like"/>
    <property type="match status" value="1"/>
</dbReference>
<evidence type="ECO:0000313" key="1">
    <source>
        <dbReference type="EMBL" id="AKQ41001.2"/>
    </source>
</evidence>
<dbReference type="EMBL" id="CP011310">
    <property type="protein sequence ID" value="AKQ41001.2"/>
    <property type="molecule type" value="Genomic_DNA"/>
</dbReference>
<reference evidence="1 2" key="1">
    <citation type="journal article" date="2015" name="Int. J. Syst. Evol. Microbiol.">
        <title>Erythrobacter atlanticus sp. nov., a bacterium from ocean sediment able to degrade polycyclic aromatic hydrocarbons.</title>
        <authorList>
            <person name="Zhuang L."/>
            <person name="Liu Y."/>
            <person name="Wang L."/>
            <person name="Wang W."/>
            <person name="Shao Z."/>
        </authorList>
    </citation>
    <scope>NUCLEOTIDE SEQUENCE [LARGE SCALE GENOMIC DNA]</scope>
    <source>
        <strain evidence="2">s21-N3</strain>
    </source>
</reference>
<dbReference type="Gene3D" id="3.40.50.2000">
    <property type="entry name" value="Glycogen Phosphorylase B"/>
    <property type="match status" value="2"/>
</dbReference>
<dbReference type="AlphaFoldDB" id="A0A0H4VDQ7"/>
<sequence length="419" mass="45806">MKAQIRPCNARATCEFTMNRQPANRRRYFTAAYGSVMQCLVYLPHSYSGRGPAESCVRILAGFAEEGIDAHLHVVRARIPIPSQIQTHQSAGLIHRLLPWRFIGSSAIRRHSRAFAEAIDRAPSDAIAYFWPNVPADLVLRARARGLVCVREMINSPLATAKPLLDKAYAEAGIAPDHGLTDEMVARENEELALHDYIFASNPEVEAGLKRLGIPAQKILPTSFGWDKARFAARPAPPSKARPFRACYVGTINVRKGVHELLDGWNAAGIDGELWFAGSIDESLKKWFDEQIAADARITHFGHVDDIAAFYRQCDVFVFPTHEEGGPQVTYEAASCGLPAVTTPMGAARLTRDGDTGIVIPVGDSEAVATAFQRLSDDPVLCARLGENAEVAAAQFEYAVVGAQRAQLLKRCATRSTAD</sequence>
<proteinExistence type="predicted"/>
<evidence type="ECO:0008006" key="3">
    <source>
        <dbReference type="Google" id="ProtNLM"/>
    </source>
</evidence>
<dbReference type="SUPFAM" id="SSF53756">
    <property type="entry name" value="UDP-Glycosyltransferase/glycogen phosphorylase"/>
    <property type="match status" value="1"/>
</dbReference>
<protein>
    <recommendedName>
        <fullName evidence="3">Glycosyltransferase</fullName>
    </recommendedName>
</protein>
<dbReference type="Pfam" id="PF13692">
    <property type="entry name" value="Glyco_trans_1_4"/>
    <property type="match status" value="1"/>
</dbReference>
<organism evidence="1 2">
    <name type="scientific">Aurantiacibacter atlanticus</name>
    <dbReference type="NCBI Taxonomy" id="1648404"/>
    <lineage>
        <taxon>Bacteria</taxon>
        <taxon>Pseudomonadati</taxon>
        <taxon>Pseudomonadota</taxon>
        <taxon>Alphaproteobacteria</taxon>
        <taxon>Sphingomonadales</taxon>
        <taxon>Erythrobacteraceae</taxon>
        <taxon>Aurantiacibacter</taxon>
    </lineage>
</organism>
<gene>
    <name evidence="1" type="ORF">CP97_01455</name>
</gene>
<evidence type="ECO:0000313" key="2">
    <source>
        <dbReference type="Proteomes" id="UP000059113"/>
    </source>
</evidence>
<keyword evidence="2" id="KW-1185">Reference proteome</keyword>
<dbReference type="Proteomes" id="UP000059113">
    <property type="component" value="Chromosome"/>
</dbReference>
<name>A0A0H4VDQ7_9SPHN</name>
<dbReference type="STRING" id="1648404.CP97_01455"/>
<accession>A0A0H4VDQ7</accession>
<dbReference type="KEGG" id="ery:CP97_01455"/>
<reference evidence="2" key="2">
    <citation type="submission" date="2015-04" db="EMBL/GenBank/DDBJ databases">
        <title>The complete genome sequence of Erythrobacter sp. s21-N3.</title>
        <authorList>
            <person name="Zhuang L."/>
            <person name="Liu Y."/>
            <person name="Shao Z."/>
        </authorList>
    </citation>
    <scope>NUCLEOTIDE SEQUENCE [LARGE SCALE GENOMIC DNA]</scope>
    <source>
        <strain evidence="2">s21-N3</strain>
    </source>
</reference>
<dbReference type="PANTHER" id="PTHR12526">
    <property type="entry name" value="GLYCOSYLTRANSFERASE"/>
    <property type="match status" value="1"/>
</dbReference>